<organism evidence="2 3">
    <name type="scientific">Oryza glaberrima</name>
    <name type="common">African rice</name>
    <dbReference type="NCBI Taxonomy" id="4538"/>
    <lineage>
        <taxon>Eukaryota</taxon>
        <taxon>Viridiplantae</taxon>
        <taxon>Streptophyta</taxon>
        <taxon>Embryophyta</taxon>
        <taxon>Tracheophyta</taxon>
        <taxon>Spermatophyta</taxon>
        <taxon>Magnoliopsida</taxon>
        <taxon>Liliopsida</taxon>
        <taxon>Poales</taxon>
        <taxon>Poaceae</taxon>
        <taxon>BOP clade</taxon>
        <taxon>Oryzoideae</taxon>
        <taxon>Oryzeae</taxon>
        <taxon>Oryzinae</taxon>
        <taxon>Oryza</taxon>
    </lineage>
</organism>
<feature type="region of interest" description="Disordered" evidence="1">
    <location>
        <begin position="1"/>
        <end position="36"/>
    </location>
</feature>
<accession>I1PYA0</accession>
<feature type="region of interest" description="Disordered" evidence="1">
    <location>
        <begin position="48"/>
        <end position="104"/>
    </location>
</feature>
<evidence type="ECO:0000313" key="2">
    <source>
        <dbReference type="EnsemblPlants" id="ORGLA05G0234800.1"/>
    </source>
</evidence>
<sequence>MGDNGGAKRSCRTNARARAAGRPDLTPGGGSGARRSCGCGAGAWAAGWPDLTPGGGARRSCGADAGARAAMETGGVSAPTPGRPGVTPRLLPRSTPLLPSQSME</sequence>
<dbReference type="Proteomes" id="UP000007306">
    <property type="component" value="Chromosome 5"/>
</dbReference>
<dbReference type="AlphaFoldDB" id="I1PYA0"/>
<name>I1PYA0_ORYGL</name>
<keyword evidence="3" id="KW-1185">Reference proteome</keyword>
<proteinExistence type="predicted"/>
<dbReference type="EnsemblPlants" id="ORGLA05G0234800.1">
    <property type="protein sequence ID" value="ORGLA05G0234800.1"/>
    <property type="gene ID" value="ORGLA05G0234800"/>
</dbReference>
<evidence type="ECO:0000256" key="1">
    <source>
        <dbReference type="SAM" id="MobiDB-lite"/>
    </source>
</evidence>
<dbReference type="OMA" id="WAAGWPD"/>
<reference evidence="2" key="1">
    <citation type="submission" date="2015-06" db="UniProtKB">
        <authorList>
            <consortium name="EnsemblPlants"/>
        </authorList>
    </citation>
    <scope>IDENTIFICATION</scope>
</reference>
<evidence type="ECO:0000313" key="3">
    <source>
        <dbReference type="Proteomes" id="UP000007306"/>
    </source>
</evidence>
<dbReference type="Gramene" id="ORGLA05G0234800.1">
    <property type="protein sequence ID" value="ORGLA05G0234800.1"/>
    <property type="gene ID" value="ORGLA05G0234800"/>
</dbReference>
<dbReference type="HOGENOM" id="CLU_2254363_0_0_1"/>
<protein>
    <submittedName>
        <fullName evidence="2">Uncharacterized protein</fullName>
    </submittedName>
</protein>
<reference evidence="2 3" key="2">
    <citation type="submission" date="2018-04" db="EMBL/GenBank/DDBJ databases">
        <title>OglaRS2 (Oryza glaberrima Reference Sequence Version 2).</title>
        <authorList>
            <person name="Zhang J."/>
            <person name="Kudrna D."/>
            <person name="Lee S."/>
            <person name="Talag J."/>
            <person name="Rajasekar S."/>
            <person name="Wing R.A."/>
        </authorList>
    </citation>
    <scope>NUCLEOTIDE SEQUENCE [LARGE SCALE GENOMIC DNA]</scope>
    <source>
        <strain evidence="2 3">cv. IRGC 96717</strain>
    </source>
</reference>
<feature type="compositionally biased region" description="Low complexity" evidence="1">
    <location>
        <begin position="87"/>
        <end position="104"/>
    </location>
</feature>